<dbReference type="AlphaFoldDB" id="A0A7R9AUU8"/>
<feature type="region of interest" description="Disordered" evidence="8">
    <location>
        <begin position="162"/>
        <end position="189"/>
    </location>
</feature>
<dbReference type="InterPro" id="IPR012337">
    <property type="entry name" value="RNaseH-like_sf"/>
</dbReference>
<evidence type="ECO:0000313" key="12">
    <source>
        <dbReference type="EMBL" id="CAD7261017.1"/>
    </source>
</evidence>
<keyword evidence="5" id="KW-0862">Zinc</keyword>
<reference evidence="12" key="1">
    <citation type="submission" date="2020-11" db="EMBL/GenBank/DDBJ databases">
        <authorList>
            <person name="Tran Van P."/>
        </authorList>
    </citation>
    <scope>NUCLEOTIDE SEQUENCE</scope>
</reference>
<evidence type="ECO:0000256" key="8">
    <source>
        <dbReference type="SAM" id="MobiDB-lite"/>
    </source>
</evidence>
<dbReference type="Pfam" id="PF16916">
    <property type="entry name" value="ZT_dimer"/>
    <property type="match status" value="1"/>
</dbReference>
<evidence type="ECO:0000256" key="3">
    <source>
        <dbReference type="ARBA" id="ARBA00022448"/>
    </source>
</evidence>
<feature type="transmembrane region" description="Helical" evidence="9">
    <location>
        <begin position="37"/>
        <end position="56"/>
    </location>
</feature>
<feature type="compositionally biased region" description="Low complexity" evidence="8">
    <location>
        <begin position="537"/>
        <end position="551"/>
    </location>
</feature>
<dbReference type="GO" id="GO:0005385">
    <property type="term" value="F:zinc ion transmembrane transporter activity"/>
    <property type="evidence" value="ECO:0007669"/>
    <property type="project" value="TreeGrafter"/>
</dbReference>
<feature type="compositionally biased region" description="Basic and acidic residues" evidence="8">
    <location>
        <begin position="564"/>
        <end position="577"/>
    </location>
</feature>
<accession>A0A7R9AUU8</accession>
<dbReference type="InterPro" id="IPR027470">
    <property type="entry name" value="Cation_efflux_CTD"/>
</dbReference>
<feature type="compositionally biased region" description="Basic and acidic residues" evidence="8">
    <location>
        <begin position="525"/>
        <end position="536"/>
    </location>
</feature>
<feature type="transmembrane region" description="Helical" evidence="9">
    <location>
        <begin position="77"/>
        <end position="96"/>
    </location>
</feature>
<dbReference type="Gene3D" id="1.20.1510.10">
    <property type="entry name" value="Cation efflux protein transmembrane domain"/>
    <property type="match status" value="1"/>
</dbReference>
<evidence type="ECO:0000256" key="1">
    <source>
        <dbReference type="ARBA" id="ARBA00004141"/>
    </source>
</evidence>
<dbReference type="InterPro" id="IPR058533">
    <property type="entry name" value="Cation_efflux_TM"/>
</dbReference>
<sequence>MGRYTGKKCRLISMFWLTAFFFLVEIVVGYVTNSMALVADSFHMLSDVAALVVAYLSVKMSPKKWSKNTFGWARAEVLGALVNAVFLVALCFSITVEACKRFIEREPIHQPLLIVGVGALGLLVNLVGLCLFSEHGSAHGHSHGGLSRSHTRLTHLVATDDNENDETFHPPPTLAVVDKDSKKKKEPPAASQMNMRGVFLHVLADALGSVIVIASATVVYYTDWEYQDYIDPALSLILVVLILRSVWPLMQESALILLQTVPTHIQVDAIERRLLDKVDGVLAVHEFHVWQLAGDRIIASAHIRCRNLSEYMKIAEKVKEFFHNEGIHSTTIQPEFIEILEFPEDTVRPAPSEDCVLDCPKTDKPCNLSTCCGPSKHAKAIVEHYSRSPSTRKRLHTVMEEMVLPVLELIQFVDTRWSSEYNMLSRLHAVRKAVGAELANSENNIEILTEVEWKQAAGIVEVLGPLADATKEINKALKSRFSFYDSDPIFCPSMLCDPRFRGVLIDDMVAVNTLAIEVKKLSDKSSLEPNVKDEHPSCSSSSSGLWSSFDSIPNTTQPAIDNNSEVKDYLNEPRGRDTPSPGDTPYLCRQRTSVANLKEMSEMESGHLLEEGTCQCPQPGPVV</sequence>
<feature type="region of interest" description="Disordered" evidence="8">
    <location>
        <begin position="525"/>
        <end position="587"/>
    </location>
</feature>
<feature type="domain" description="Cation efflux protein cytoplasmic" evidence="11">
    <location>
        <begin position="264"/>
        <end position="335"/>
    </location>
</feature>
<dbReference type="PANTHER" id="PTHR45820">
    <property type="entry name" value="FI23527P1"/>
    <property type="match status" value="1"/>
</dbReference>
<gene>
    <name evidence="12" type="ORF">TSIB3V08_LOCUS5167</name>
</gene>
<protein>
    <recommendedName>
        <fullName evidence="13">Zinc transporter 1</fullName>
    </recommendedName>
</protein>
<dbReference type="GO" id="GO:0010312">
    <property type="term" value="P:detoxification of zinc ion"/>
    <property type="evidence" value="ECO:0007669"/>
    <property type="project" value="TreeGrafter"/>
</dbReference>
<name>A0A7R9AUU8_TIMSH</name>
<evidence type="ECO:0000256" key="9">
    <source>
        <dbReference type="SAM" id="Phobius"/>
    </source>
</evidence>
<evidence type="ECO:0000256" key="2">
    <source>
        <dbReference type="ARBA" id="ARBA00008873"/>
    </source>
</evidence>
<evidence type="ECO:0000259" key="11">
    <source>
        <dbReference type="Pfam" id="PF16916"/>
    </source>
</evidence>
<keyword evidence="3" id="KW-0813">Transport</keyword>
<evidence type="ECO:0000256" key="7">
    <source>
        <dbReference type="ARBA" id="ARBA00023136"/>
    </source>
</evidence>
<dbReference type="NCBIfam" id="TIGR01297">
    <property type="entry name" value="CDF"/>
    <property type="match status" value="1"/>
</dbReference>
<evidence type="ECO:0000256" key="6">
    <source>
        <dbReference type="ARBA" id="ARBA00022989"/>
    </source>
</evidence>
<dbReference type="InterPro" id="IPR002524">
    <property type="entry name" value="Cation_efflux"/>
</dbReference>
<evidence type="ECO:0008006" key="13">
    <source>
        <dbReference type="Google" id="ProtNLM"/>
    </source>
</evidence>
<dbReference type="SUPFAM" id="SSF53098">
    <property type="entry name" value="Ribonuclease H-like"/>
    <property type="match status" value="1"/>
</dbReference>
<feature type="compositionally biased region" description="Basic and acidic residues" evidence="8">
    <location>
        <begin position="177"/>
        <end position="187"/>
    </location>
</feature>
<feature type="transmembrane region" description="Helical" evidence="9">
    <location>
        <begin position="108"/>
        <end position="132"/>
    </location>
</feature>
<keyword evidence="7 9" id="KW-0472">Membrane</keyword>
<dbReference type="GO" id="GO:0006882">
    <property type="term" value="P:intracellular zinc ion homeostasis"/>
    <property type="evidence" value="ECO:0007669"/>
    <property type="project" value="TreeGrafter"/>
</dbReference>
<dbReference type="SUPFAM" id="SSF161111">
    <property type="entry name" value="Cation efflux protein transmembrane domain-like"/>
    <property type="match status" value="1"/>
</dbReference>
<feature type="compositionally biased region" description="Polar residues" evidence="8">
    <location>
        <begin position="552"/>
        <end position="563"/>
    </location>
</feature>
<evidence type="ECO:0000256" key="4">
    <source>
        <dbReference type="ARBA" id="ARBA00022692"/>
    </source>
</evidence>
<proteinExistence type="inferred from homology"/>
<comment type="similarity">
    <text evidence="2">Belongs to the cation diffusion facilitator (CDF) transporter (TC 2.A.4) family. SLC30A subfamily.</text>
</comment>
<feature type="transmembrane region" description="Helical" evidence="9">
    <location>
        <begin position="198"/>
        <end position="221"/>
    </location>
</feature>
<keyword evidence="6 9" id="KW-1133">Transmembrane helix</keyword>
<organism evidence="12">
    <name type="scientific">Timema shepardi</name>
    <name type="common">Walking stick</name>
    <dbReference type="NCBI Taxonomy" id="629360"/>
    <lineage>
        <taxon>Eukaryota</taxon>
        <taxon>Metazoa</taxon>
        <taxon>Ecdysozoa</taxon>
        <taxon>Arthropoda</taxon>
        <taxon>Hexapoda</taxon>
        <taxon>Insecta</taxon>
        <taxon>Pterygota</taxon>
        <taxon>Neoptera</taxon>
        <taxon>Polyneoptera</taxon>
        <taxon>Phasmatodea</taxon>
        <taxon>Timematodea</taxon>
        <taxon>Timematoidea</taxon>
        <taxon>Timematidae</taxon>
        <taxon>Timema</taxon>
    </lineage>
</organism>
<feature type="transmembrane region" description="Helical" evidence="9">
    <location>
        <begin position="12"/>
        <end position="31"/>
    </location>
</feature>
<keyword evidence="4 9" id="KW-0812">Transmembrane</keyword>
<dbReference type="InterPro" id="IPR027469">
    <property type="entry name" value="Cation_efflux_TMD_sf"/>
</dbReference>
<comment type="subcellular location">
    <subcellularLocation>
        <location evidence="1">Membrane</location>
        <topology evidence="1">Multi-pass membrane protein</topology>
    </subcellularLocation>
</comment>
<dbReference type="GO" id="GO:0016020">
    <property type="term" value="C:membrane"/>
    <property type="evidence" value="ECO:0007669"/>
    <property type="project" value="UniProtKB-SubCell"/>
</dbReference>
<dbReference type="PANTHER" id="PTHR45820:SF4">
    <property type="entry name" value="ZINC TRANSPORTER 63C, ISOFORM F"/>
    <property type="match status" value="1"/>
</dbReference>
<dbReference type="Pfam" id="PF01545">
    <property type="entry name" value="Cation_efflux"/>
    <property type="match status" value="1"/>
</dbReference>
<evidence type="ECO:0000259" key="10">
    <source>
        <dbReference type="Pfam" id="PF01545"/>
    </source>
</evidence>
<feature type="domain" description="Cation efflux protein transmembrane" evidence="10">
    <location>
        <begin position="12"/>
        <end position="258"/>
    </location>
</feature>
<dbReference type="EMBL" id="OC001956">
    <property type="protein sequence ID" value="CAD7261017.1"/>
    <property type="molecule type" value="Genomic_DNA"/>
</dbReference>
<evidence type="ECO:0000256" key="5">
    <source>
        <dbReference type="ARBA" id="ARBA00022833"/>
    </source>
</evidence>